<comment type="caution">
    <text evidence="1">The sequence shown here is derived from an EMBL/GenBank/DDBJ whole genome shotgun (WGS) entry which is preliminary data.</text>
</comment>
<reference evidence="1 2" key="1">
    <citation type="submission" date="2023-10" db="EMBL/GenBank/DDBJ databases">
        <title>Sorlinia euscelidii gen. nov., sp. nov., an acetic acid bacteria isolated from the gut of Euscelidius variegatus emitter.</title>
        <authorList>
            <person name="Michoud G."/>
            <person name="Marasco R."/>
            <person name="Seferji K."/>
            <person name="Gonella E."/>
            <person name="Garuglieri E."/>
            <person name="Alma A."/>
            <person name="Mapelli F."/>
            <person name="Borin S."/>
            <person name="Daffonchio D."/>
            <person name="Crotti E."/>
        </authorList>
    </citation>
    <scope>NUCLEOTIDE SEQUENCE [LARGE SCALE GENOMIC DNA]</scope>
    <source>
        <strain evidence="1 2">EV16P</strain>
    </source>
</reference>
<proteinExistence type="predicted"/>
<evidence type="ECO:0000313" key="2">
    <source>
        <dbReference type="Proteomes" id="UP001312908"/>
    </source>
</evidence>
<organism evidence="1 2">
    <name type="scientific">Sorlinia euscelidii</name>
    <dbReference type="NCBI Taxonomy" id="3081148"/>
    <lineage>
        <taxon>Bacteria</taxon>
        <taxon>Pseudomonadati</taxon>
        <taxon>Pseudomonadota</taxon>
        <taxon>Alphaproteobacteria</taxon>
        <taxon>Acetobacterales</taxon>
        <taxon>Acetobacteraceae</taxon>
        <taxon>Sorlinia</taxon>
    </lineage>
</organism>
<evidence type="ECO:0000313" key="1">
    <source>
        <dbReference type="EMBL" id="MEE8658843.1"/>
    </source>
</evidence>
<protein>
    <submittedName>
        <fullName evidence="1">Uncharacterized protein</fullName>
    </submittedName>
</protein>
<keyword evidence="2" id="KW-1185">Reference proteome</keyword>
<sequence length="112" mass="12377">MGAHLVKCDACGTGSEGDPDRSGEIMCDELKGFAEPAHDGDHIRHLVKGGFEGVAACHDHIREFMGLRREDAELMAFKSDRLSVLPMLFRLLSRGLAHLTNGRNLSFERRDA</sequence>
<dbReference type="Proteomes" id="UP001312908">
    <property type="component" value="Unassembled WGS sequence"/>
</dbReference>
<name>A0ABU7U3N1_9PROT</name>
<accession>A0ABU7U3N1</accession>
<dbReference type="EMBL" id="JAWJZY010000003">
    <property type="protein sequence ID" value="MEE8658843.1"/>
    <property type="molecule type" value="Genomic_DNA"/>
</dbReference>
<gene>
    <name evidence="1" type="ORF">DOFOFD_07445</name>
</gene>